<dbReference type="Proteomes" id="UP000476176">
    <property type="component" value="Unassembled WGS sequence"/>
</dbReference>
<name>A0A6G0P085_9STRA</name>
<evidence type="ECO:0000256" key="2">
    <source>
        <dbReference type="ARBA" id="ARBA00007643"/>
    </source>
</evidence>
<evidence type="ECO:0000256" key="3">
    <source>
        <dbReference type="ARBA" id="ARBA00023242"/>
    </source>
</evidence>
<comment type="caution">
    <text evidence="5">The sequence shown here is derived from an EMBL/GenBank/DDBJ whole genome shotgun (WGS) entry which is preliminary data.</text>
</comment>
<comment type="subcellular location">
    <subcellularLocation>
        <location evidence="1">Nucleus</location>
    </subcellularLocation>
</comment>
<keyword evidence="3" id="KW-0539">Nucleus</keyword>
<evidence type="ECO:0000313" key="6">
    <source>
        <dbReference type="Proteomes" id="UP000476176"/>
    </source>
</evidence>
<dbReference type="Pfam" id="PF07052">
    <property type="entry name" value="Hep_59"/>
    <property type="match status" value="1"/>
</dbReference>
<feature type="compositionally biased region" description="Basic and acidic residues" evidence="4">
    <location>
        <begin position="65"/>
        <end position="83"/>
    </location>
</feature>
<evidence type="ECO:0000256" key="4">
    <source>
        <dbReference type="SAM" id="MobiDB-lite"/>
    </source>
</evidence>
<organism evidence="5 6">
    <name type="scientific">Phytophthora fragariae</name>
    <dbReference type="NCBI Taxonomy" id="53985"/>
    <lineage>
        <taxon>Eukaryota</taxon>
        <taxon>Sar</taxon>
        <taxon>Stramenopiles</taxon>
        <taxon>Oomycota</taxon>
        <taxon>Peronosporomycetes</taxon>
        <taxon>Peronosporales</taxon>
        <taxon>Peronosporaceae</taxon>
        <taxon>Phytophthora</taxon>
    </lineage>
</organism>
<dbReference type="GO" id="GO:0000398">
    <property type="term" value="P:mRNA splicing, via spliceosome"/>
    <property type="evidence" value="ECO:0007669"/>
    <property type="project" value="TreeGrafter"/>
</dbReference>
<dbReference type="PANTHER" id="PTHR13486:SF2">
    <property type="entry name" value="SPLICING FACTOR C9ORF78"/>
    <property type="match status" value="1"/>
</dbReference>
<feature type="region of interest" description="Disordered" evidence="4">
    <location>
        <begin position="186"/>
        <end position="205"/>
    </location>
</feature>
<protein>
    <submittedName>
        <fullName evidence="5">Uncharacterized protein</fullName>
    </submittedName>
</protein>
<gene>
    <name evidence="5" type="ORF">PF004_g10676</name>
</gene>
<evidence type="ECO:0000313" key="5">
    <source>
        <dbReference type="EMBL" id="KAE9229769.1"/>
    </source>
</evidence>
<feature type="region of interest" description="Disordered" evidence="4">
    <location>
        <begin position="282"/>
        <end position="302"/>
    </location>
</feature>
<comment type="similarity">
    <text evidence="2">Belongs to the TLS1 family.</text>
</comment>
<reference evidence="5 6" key="1">
    <citation type="submission" date="2018-09" db="EMBL/GenBank/DDBJ databases">
        <title>Genomic investigation of the strawberry pathogen Phytophthora fragariae indicates pathogenicity is determined by transcriptional variation in three key races.</title>
        <authorList>
            <person name="Adams T.M."/>
            <person name="Armitage A.D."/>
            <person name="Sobczyk M.K."/>
            <person name="Bates H.J."/>
            <person name="Dunwell J.M."/>
            <person name="Nellist C.F."/>
            <person name="Harrison R.J."/>
        </authorList>
    </citation>
    <scope>NUCLEOTIDE SEQUENCE [LARGE SCALE GENOMIC DNA]</scope>
    <source>
        <strain evidence="5 6">BC-23</strain>
    </source>
</reference>
<dbReference type="AlphaFoldDB" id="A0A6G0P085"/>
<proteinExistence type="inferred from homology"/>
<feature type="compositionally biased region" description="Basic residues" evidence="4">
    <location>
        <begin position="24"/>
        <end position="38"/>
    </location>
</feature>
<dbReference type="InterPro" id="IPR010756">
    <property type="entry name" value="Tls1-like"/>
</dbReference>
<accession>A0A6G0P085</accession>
<dbReference type="EMBL" id="QXGC01000561">
    <property type="protein sequence ID" value="KAE9229769.1"/>
    <property type="molecule type" value="Genomic_DNA"/>
</dbReference>
<dbReference type="PANTHER" id="PTHR13486">
    <property type="entry name" value="TELOMERE LENGTH AND SILENCING PROTEIN 1 TLS1 FAMILY MEMBER"/>
    <property type="match status" value="1"/>
</dbReference>
<evidence type="ECO:0000256" key="1">
    <source>
        <dbReference type="ARBA" id="ARBA00004123"/>
    </source>
</evidence>
<feature type="region of interest" description="Disordered" evidence="4">
    <location>
        <begin position="22"/>
        <end position="116"/>
    </location>
</feature>
<sequence>MSFSPIPQLSSTVPQIRRLEVSFKKKSRHPAAGRKRSRRPQEDAEDASDGAGDTVDVEQIQRSIQELREDQRLRDQLLREELAAQKTQEQPAKKAADSAQYGLHDPKKDGGSTNQKLLSLLDGQFTGQSATTDKDQHEELLNQFIEEQLQKKRKTLTQVSANGDEALDAAAALRAAEDKLFELPDSLKPDVQSSSNGHEEAADGGMLMGNAGIAEVELPASYAERTEKATMKALEASKAGGVKRDAVGGLASSALPANFSVDFNRHRTDYVAEMKSLNKDEQRERGFRTVGKNQASDDRAVSRFRKFESRKLRR</sequence>
<dbReference type="GO" id="GO:0005681">
    <property type="term" value="C:spliceosomal complex"/>
    <property type="evidence" value="ECO:0007669"/>
    <property type="project" value="TreeGrafter"/>
</dbReference>